<evidence type="ECO:0000259" key="2">
    <source>
        <dbReference type="PROSITE" id="PS50943"/>
    </source>
</evidence>
<dbReference type="Pfam" id="PF01381">
    <property type="entry name" value="HTH_3"/>
    <property type="match status" value="1"/>
</dbReference>
<reference evidence="3" key="1">
    <citation type="submission" date="2019-08" db="EMBL/GenBank/DDBJ databases">
        <authorList>
            <person name="Kucharzyk K."/>
            <person name="Murdoch R.W."/>
            <person name="Higgins S."/>
            <person name="Loffler F."/>
        </authorList>
    </citation>
    <scope>NUCLEOTIDE SEQUENCE</scope>
</reference>
<comment type="caution">
    <text evidence="3">The sequence shown here is derived from an EMBL/GenBank/DDBJ whole genome shotgun (WGS) entry which is preliminary data.</text>
</comment>
<dbReference type="EMBL" id="VSSQ01059887">
    <property type="protein sequence ID" value="MPN13392.1"/>
    <property type="molecule type" value="Genomic_DNA"/>
</dbReference>
<feature type="domain" description="HTH cro/C1-type" evidence="2">
    <location>
        <begin position="5"/>
        <end position="59"/>
    </location>
</feature>
<dbReference type="Gene3D" id="1.10.260.40">
    <property type="entry name" value="lambda repressor-like DNA-binding domains"/>
    <property type="match status" value="1"/>
</dbReference>
<dbReference type="AlphaFoldDB" id="A0A645FIN8"/>
<dbReference type="GO" id="GO:0003677">
    <property type="term" value="F:DNA binding"/>
    <property type="evidence" value="ECO:0007669"/>
    <property type="project" value="UniProtKB-KW"/>
</dbReference>
<keyword evidence="1" id="KW-0238">DNA-binding</keyword>
<dbReference type="InterPro" id="IPR010982">
    <property type="entry name" value="Lambda_DNA-bd_dom_sf"/>
</dbReference>
<dbReference type="CDD" id="cd00093">
    <property type="entry name" value="HTH_XRE"/>
    <property type="match status" value="1"/>
</dbReference>
<accession>A0A645FIN8</accession>
<evidence type="ECO:0000313" key="3">
    <source>
        <dbReference type="EMBL" id="MPN13392.1"/>
    </source>
</evidence>
<dbReference type="PANTHER" id="PTHR46558:SF3">
    <property type="entry name" value="TRANSCRIPTIONAL REGULATOR"/>
    <property type="match status" value="1"/>
</dbReference>
<evidence type="ECO:0000256" key="1">
    <source>
        <dbReference type="ARBA" id="ARBA00023125"/>
    </source>
</evidence>
<dbReference type="PROSITE" id="PS50943">
    <property type="entry name" value="HTH_CROC1"/>
    <property type="match status" value="1"/>
</dbReference>
<gene>
    <name evidence="3" type="ORF">SDC9_160713</name>
</gene>
<sequence>MRVTIREARELCNMTQEQLARLAKIGRSTLSEIEKGRHVPRVTIAIRLARALGKNVEDLFVL</sequence>
<dbReference type="InterPro" id="IPR001387">
    <property type="entry name" value="Cro/C1-type_HTH"/>
</dbReference>
<organism evidence="3">
    <name type="scientific">bioreactor metagenome</name>
    <dbReference type="NCBI Taxonomy" id="1076179"/>
    <lineage>
        <taxon>unclassified sequences</taxon>
        <taxon>metagenomes</taxon>
        <taxon>ecological metagenomes</taxon>
    </lineage>
</organism>
<name>A0A645FIN8_9ZZZZ</name>
<dbReference type="PANTHER" id="PTHR46558">
    <property type="entry name" value="TRACRIPTIONAL REGULATORY PROTEIN-RELATED-RELATED"/>
    <property type="match status" value="1"/>
</dbReference>
<dbReference type="SMART" id="SM00530">
    <property type="entry name" value="HTH_XRE"/>
    <property type="match status" value="1"/>
</dbReference>
<proteinExistence type="predicted"/>
<protein>
    <recommendedName>
        <fullName evidence="2">HTH cro/C1-type domain-containing protein</fullName>
    </recommendedName>
</protein>
<dbReference type="SUPFAM" id="SSF47413">
    <property type="entry name" value="lambda repressor-like DNA-binding domains"/>
    <property type="match status" value="1"/>
</dbReference>